<dbReference type="SUPFAM" id="SSF52172">
    <property type="entry name" value="CheY-like"/>
    <property type="match status" value="1"/>
</dbReference>
<dbReference type="InterPro" id="IPR002197">
    <property type="entry name" value="HTH_Fis"/>
</dbReference>
<keyword evidence="4" id="KW-0238">DNA-binding</keyword>
<dbReference type="FunFam" id="3.40.50.300:FF:000006">
    <property type="entry name" value="DNA-binding transcriptional regulator NtrC"/>
    <property type="match status" value="1"/>
</dbReference>
<keyword evidence="1" id="KW-0547">Nucleotide-binding</keyword>
<evidence type="ECO:0000256" key="6">
    <source>
        <dbReference type="ARBA" id="ARBA00023163"/>
    </source>
</evidence>
<evidence type="ECO:0000256" key="2">
    <source>
        <dbReference type="ARBA" id="ARBA00022840"/>
    </source>
</evidence>
<dbReference type="InterPro" id="IPR058031">
    <property type="entry name" value="AAA_lid_NorR"/>
</dbReference>
<feature type="modified residue" description="4-aspartylphosphate" evidence="7">
    <location>
        <position position="53"/>
    </location>
</feature>
<protein>
    <submittedName>
        <fullName evidence="10">Fis family transcriptional regulator</fullName>
    </submittedName>
</protein>
<evidence type="ECO:0000313" key="11">
    <source>
        <dbReference type="Proteomes" id="UP000218831"/>
    </source>
</evidence>
<dbReference type="SUPFAM" id="SSF46689">
    <property type="entry name" value="Homeodomain-like"/>
    <property type="match status" value="1"/>
</dbReference>
<dbReference type="PANTHER" id="PTHR32071">
    <property type="entry name" value="TRANSCRIPTIONAL REGULATORY PROTEIN"/>
    <property type="match status" value="1"/>
</dbReference>
<keyword evidence="11" id="KW-1185">Reference proteome</keyword>
<keyword evidence="7" id="KW-0597">Phosphoprotein</keyword>
<organism evidence="10 11">
    <name type="scientific">Fodinibius salipaludis</name>
    <dbReference type="NCBI Taxonomy" id="2032627"/>
    <lineage>
        <taxon>Bacteria</taxon>
        <taxon>Pseudomonadati</taxon>
        <taxon>Balneolota</taxon>
        <taxon>Balneolia</taxon>
        <taxon>Balneolales</taxon>
        <taxon>Balneolaceae</taxon>
        <taxon>Fodinibius</taxon>
    </lineage>
</organism>
<comment type="caution">
    <text evidence="10">The sequence shown here is derived from an EMBL/GenBank/DDBJ whole genome shotgun (WGS) entry which is preliminary data.</text>
</comment>
<dbReference type="GO" id="GO:0000160">
    <property type="term" value="P:phosphorelay signal transduction system"/>
    <property type="evidence" value="ECO:0007669"/>
    <property type="project" value="InterPro"/>
</dbReference>
<evidence type="ECO:0000256" key="5">
    <source>
        <dbReference type="ARBA" id="ARBA00023159"/>
    </source>
</evidence>
<keyword evidence="2" id="KW-0067">ATP-binding</keyword>
<dbReference type="GO" id="GO:0006355">
    <property type="term" value="P:regulation of DNA-templated transcription"/>
    <property type="evidence" value="ECO:0007669"/>
    <property type="project" value="InterPro"/>
</dbReference>
<dbReference type="Gene3D" id="3.40.50.300">
    <property type="entry name" value="P-loop containing nucleotide triphosphate hydrolases"/>
    <property type="match status" value="1"/>
</dbReference>
<dbReference type="PROSITE" id="PS00675">
    <property type="entry name" value="SIGMA54_INTERACT_1"/>
    <property type="match status" value="1"/>
</dbReference>
<keyword evidence="3" id="KW-0805">Transcription regulation</keyword>
<dbReference type="RefSeq" id="WP_095605589.1">
    <property type="nucleotide sequence ID" value="NZ_NSKE01000003.1"/>
</dbReference>
<dbReference type="Gene3D" id="1.10.8.60">
    <property type="match status" value="1"/>
</dbReference>
<feature type="domain" description="Sigma-54 factor interaction" evidence="8">
    <location>
        <begin position="143"/>
        <end position="372"/>
    </location>
</feature>
<keyword evidence="6" id="KW-0804">Transcription</keyword>
<evidence type="ECO:0000259" key="8">
    <source>
        <dbReference type="PROSITE" id="PS50045"/>
    </source>
</evidence>
<dbReference type="AlphaFoldDB" id="A0A2A2GCV2"/>
<evidence type="ECO:0000256" key="7">
    <source>
        <dbReference type="PROSITE-ProRule" id="PRU00169"/>
    </source>
</evidence>
<dbReference type="Gene3D" id="3.40.50.2300">
    <property type="match status" value="1"/>
</dbReference>
<dbReference type="PRINTS" id="PR01590">
    <property type="entry name" value="HTHFIS"/>
</dbReference>
<dbReference type="EMBL" id="NSKE01000003">
    <property type="protein sequence ID" value="PAU94723.1"/>
    <property type="molecule type" value="Genomic_DNA"/>
</dbReference>
<dbReference type="InterPro" id="IPR025662">
    <property type="entry name" value="Sigma_54_int_dom_ATP-bd_1"/>
</dbReference>
<sequence length="452" mass="50489">MNGSILIADDEDSIRESLTIVLEDEGYNCTAVKDGNGAIEAIDKASYDIIITDLKMPNASGIDVLEYALKHSSDTLTIIITAHGTIETAIQALRKGAADYILKPLEFDEVLIRIQNLLEHKNLAQENKYLREQIDKEYNFNHIIGESSAMKEVYKMVERVSQAKSNVLVTGQSGTGKELVARAIHSNSDRSKKPFLAINCGAIPENLVESELFGHKKGSFTGANADKDGVFVAAHGGTVFLDEVAEIPLNLQVNLLRVIQEREVKPVGSNQMVSFDTRIIAATNKDLEKEVEEGNFRDDLYYRLNVVEISLPPLEQRREDIPLLAHHFLQKYNKELKRNLKGINSDAMGAMMSYQWKGQVRELENVIERAVLLSDGDFLTVEDLPAAVKKSSDSEDFQMDSDKLDEAIQVFEKHHIQSVLKRTDGNKSEAARLLGIDPSTLYRKMERLGVTD</sequence>
<dbReference type="SUPFAM" id="SSF52540">
    <property type="entry name" value="P-loop containing nucleoside triphosphate hydrolases"/>
    <property type="match status" value="1"/>
</dbReference>
<dbReference type="InterPro" id="IPR025943">
    <property type="entry name" value="Sigma_54_int_dom_ATP-bd_2"/>
</dbReference>
<evidence type="ECO:0000256" key="4">
    <source>
        <dbReference type="ARBA" id="ARBA00023125"/>
    </source>
</evidence>
<evidence type="ECO:0000259" key="9">
    <source>
        <dbReference type="PROSITE" id="PS50110"/>
    </source>
</evidence>
<dbReference type="InterPro" id="IPR003593">
    <property type="entry name" value="AAA+_ATPase"/>
</dbReference>
<dbReference type="FunFam" id="1.10.8.60:FF:000014">
    <property type="entry name" value="DNA-binding transcriptional regulator NtrC"/>
    <property type="match status" value="1"/>
</dbReference>
<dbReference type="Proteomes" id="UP000218831">
    <property type="component" value="Unassembled WGS sequence"/>
</dbReference>
<accession>A0A2A2GCV2</accession>
<dbReference type="InterPro" id="IPR002078">
    <property type="entry name" value="Sigma_54_int"/>
</dbReference>
<dbReference type="Pfam" id="PF00158">
    <property type="entry name" value="Sigma54_activat"/>
    <property type="match status" value="1"/>
</dbReference>
<gene>
    <name evidence="10" type="ORF">CK503_04410</name>
</gene>
<dbReference type="Pfam" id="PF00072">
    <property type="entry name" value="Response_reg"/>
    <property type="match status" value="1"/>
</dbReference>
<dbReference type="SMART" id="SM00448">
    <property type="entry name" value="REC"/>
    <property type="match status" value="1"/>
</dbReference>
<dbReference type="PROSITE" id="PS50110">
    <property type="entry name" value="RESPONSE_REGULATORY"/>
    <property type="match status" value="1"/>
</dbReference>
<evidence type="ECO:0000313" key="10">
    <source>
        <dbReference type="EMBL" id="PAU94723.1"/>
    </source>
</evidence>
<reference evidence="10 11" key="1">
    <citation type="submission" date="2017-08" db="EMBL/GenBank/DDBJ databases">
        <title>Aliifodinibius alkalisoli sp. nov., isolated from saline alkaline soil.</title>
        <authorList>
            <person name="Liu D."/>
            <person name="Zhang G."/>
        </authorList>
    </citation>
    <scope>NUCLEOTIDE SEQUENCE [LARGE SCALE GENOMIC DNA]</scope>
    <source>
        <strain evidence="10 11">WN023</strain>
    </source>
</reference>
<dbReference type="InterPro" id="IPR009057">
    <property type="entry name" value="Homeodomain-like_sf"/>
</dbReference>
<dbReference type="InterPro" id="IPR027417">
    <property type="entry name" value="P-loop_NTPase"/>
</dbReference>
<dbReference type="InterPro" id="IPR001789">
    <property type="entry name" value="Sig_transdc_resp-reg_receiver"/>
</dbReference>
<dbReference type="Gene3D" id="1.10.10.60">
    <property type="entry name" value="Homeodomain-like"/>
    <property type="match status" value="1"/>
</dbReference>
<feature type="domain" description="Response regulatory" evidence="9">
    <location>
        <begin position="4"/>
        <end position="118"/>
    </location>
</feature>
<dbReference type="OrthoDB" id="9810703at2"/>
<dbReference type="CDD" id="cd00009">
    <property type="entry name" value="AAA"/>
    <property type="match status" value="1"/>
</dbReference>
<dbReference type="Pfam" id="PF25601">
    <property type="entry name" value="AAA_lid_14"/>
    <property type="match status" value="1"/>
</dbReference>
<dbReference type="InterPro" id="IPR011006">
    <property type="entry name" value="CheY-like_superfamily"/>
</dbReference>
<dbReference type="PROSITE" id="PS50045">
    <property type="entry name" value="SIGMA54_INTERACT_4"/>
    <property type="match status" value="1"/>
</dbReference>
<dbReference type="Pfam" id="PF02954">
    <property type="entry name" value="HTH_8"/>
    <property type="match status" value="1"/>
</dbReference>
<dbReference type="PROSITE" id="PS00676">
    <property type="entry name" value="SIGMA54_INTERACT_2"/>
    <property type="match status" value="1"/>
</dbReference>
<dbReference type="GO" id="GO:0005524">
    <property type="term" value="F:ATP binding"/>
    <property type="evidence" value="ECO:0007669"/>
    <property type="project" value="UniProtKB-KW"/>
</dbReference>
<dbReference type="PANTHER" id="PTHR32071:SF81">
    <property type="entry name" value="PROPIONATE CATABOLISM OPERON REGULATORY PROTEIN"/>
    <property type="match status" value="1"/>
</dbReference>
<dbReference type="GO" id="GO:0043565">
    <property type="term" value="F:sequence-specific DNA binding"/>
    <property type="evidence" value="ECO:0007669"/>
    <property type="project" value="InterPro"/>
</dbReference>
<name>A0A2A2GCV2_9BACT</name>
<dbReference type="SMART" id="SM00382">
    <property type="entry name" value="AAA"/>
    <property type="match status" value="1"/>
</dbReference>
<keyword evidence="5" id="KW-0010">Activator</keyword>
<evidence type="ECO:0000256" key="1">
    <source>
        <dbReference type="ARBA" id="ARBA00022741"/>
    </source>
</evidence>
<proteinExistence type="predicted"/>
<evidence type="ECO:0000256" key="3">
    <source>
        <dbReference type="ARBA" id="ARBA00023015"/>
    </source>
</evidence>